<evidence type="ECO:0000313" key="4">
    <source>
        <dbReference type="Proteomes" id="UP000008229"/>
    </source>
</evidence>
<dbReference type="KEGG" id="cwo:Cwoe_1489"/>
<dbReference type="GO" id="GO:0042128">
    <property type="term" value="P:nitrate assimilation"/>
    <property type="evidence" value="ECO:0007669"/>
    <property type="project" value="UniProtKB-KW"/>
</dbReference>
<protein>
    <submittedName>
        <fullName evidence="3">Nitrate reductase molybdenum cofactor assembly chaperone</fullName>
    </submittedName>
</protein>
<dbReference type="SUPFAM" id="SSF89155">
    <property type="entry name" value="TorD-like"/>
    <property type="match status" value="1"/>
</dbReference>
<dbReference type="Pfam" id="PF02613">
    <property type="entry name" value="Nitrate_red_del"/>
    <property type="match status" value="1"/>
</dbReference>
<evidence type="ECO:0000256" key="2">
    <source>
        <dbReference type="SAM" id="MobiDB-lite"/>
    </source>
</evidence>
<dbReference type="AlphaFoldDB" id="D3EZU1"/>
<dbReference type="OrthoDB" id="4307003at2"/>
<dbReference type="GO" id="GO:0016530">
    <property type="term" value="F:metallochaperone activity"/>
    <property type="evidence" value="ECO:0007669"/>
    <property type="project" value="TreeGrafter"/>
</dbReference>
<dbReference type="Gene3D" id="1.10.3480.10">
    <property type="entry name" value="TorD-like"/>
    <property type="match status" value="1"/>
</dbReference>
<feature type="region of interest" description="Disordered" evidence="2">
    <location>
        <begin position="192"/>
        <end position="217"/>
    </location>
</feature>
<dbReference type="InterPro" id="IPR003765">
    <property type="entry name" value="NO3_reductase_chaperone_NarJ"/>
</dbReference>
<dbReference type="HOGENOM" id="CLU_084469_1_0_11"/>
<reference evidence="4" key="2">
    <citation type="submission" date="2010-01" db="EMBL/GenBank/DDBJ databases">
        <title>The complete genome of Conexibacter woesei DSM 14684.</title>
        <authorList>
            <consortium name="US DOE Joint Genome Institute (JGI-PGF)"/>
            <person name="Lucas S."/>
            <person name="Copeland A."/>
            <person name="Lapidus A."/>
            <person name="Glavina del Rio T."/>
            <person name="Dalin E."/>
            <person name="Tice H."/>
            <person name="Bruce D."/>
            <person name="Goodwin L."/>
            <person name="Pitluck S."/>
            <person name="Kyrpides N."/>
            <person name="Mavromatis K."/>
            <person name="Ivanova N."/>
            <person name="Mikhailova N."/>
            <person name="Chertkov O."/>
            <person name="Brettin T."/>
            <person name="Detter J.C."/>
            <person name="Han C."/>
            <person name="Larimer F."/>
            <person name="Land M."/>
            <person name="Hauser L."/>
            <person name="Markowitz V."/>
            <person name="Cheng J.-F."/>
            <person name="Hugenholtz P."/>
            <person name="Woyke T."/>
            <person name="Wu D."/>
            <person name="Pukall R."/>
            <person name="Steenblock K."/>
            <person name="Schneider S."/>
            <person name="Klenk H.-P."/>
            <person name="Eisen J.A."/>
        </authorList>
    </citation>
    <scope>NUCLEOTIDE SEQUENCE [LARGE SCALE GENOMIC DNA]</scope>
    <source>
        <strain evidence="4">DSM 14684 / CIP 108061 / JCM 11494 / NBRC 100937 / ID131577</strain>
    </source>
</reference>
<gene>
    <name evidence="3" type="ordered locus">Cwoe_1489</name>
</gene>
<evidence type="ECO:0000313" key="3">
    <source>
        <dbReference type="EMBL" id="ADB49917.1"/>
    </source>
</evidence>
<keyword evidence="4" id="KW-1185">Reference proteome</keyword>
<organism evidence="3 4">
    <name type="scientific">Conexibacter woesei (strain DSM 14684 / CCUG 47730 / CIP 108061 / JCM 11494 / NBRC 100937 / ID131577)</name>
    <dbReference type="NCBI Taxonomy" id="469383"/>
    <lineage>
        <taxon>Bacteria</taxon>
        <taxon>Bacillati</taxon>
        <taxon>Actinomycetota</taxon>
        <taxon>Thermoleophilia</taxon>
        <taxon>Solirubrobacterales</taxon>
        <taxon>Conexibacteraceae</taxon>
        <taxon>Conexibacter</taxon>
    </lineage>
</organism>
<accession>D3EZU1</accession>
<dbReference type="STRING" id="469383.Cwoe_1489"/>
<sequence length="217" mass="24116">MRRFAGRPAADPRAFAVASWLLRYPGERLLAGRPELAREAAALRDRRVREPLARFAAAFAAEPSGRALAERWIATFETRRRTSLYLTYYTHGDTRGRGMALLRLRKLYRAGGMPMEHSELPDFLPAMLEFAGSAPDGWGEALLREHRPGIELLRIALREQRSPYADVVDAVAVALGAPGEGDRAHLEKLLRDGPPSEQVGVEPFAPPEVMPRAEAPR</sequence>
<dbReference type="InterPro" id="IPR020945">
    <property type="entry name" value="DMSO/NO3_reduct_chaperone"/>
</dbReference>
<dbReference type="eggNOG" id="COG2180">
    <property type="taxonomic scope" value="Bacteria"/>
</dbReference>
<reference evidence="3 4" key="1">
    <citation type="journal article" date="2010" name="Stand. Genomic Sci.">
        <title>Complete genome sequence of Conexibacter woesei type strain (ID131577).</title>
        <authorList>
            <person name="Pukall R."/>
            <person name="Lapidus A."/>
            <person name="Glavina Del Rio T."/>
            <person name="Copeland A."/>
            <person name="Tice H."/>
            <person name="Cheng J.-F."/>
            <person name="Lucas S."/>
            <person name="Chen F."/>
            <person name="Nolan M."/>
            <person name="Bruce D."/>
            <person name="Goodwin L."/>
            <person name="Pitluck S."/>
            <person name="Mavromatis K."/>
            <person name="Ivanova N."/>
            <person name="Ovchinnikova G."/>
            <person name="Pati A."/>
            <person name="Chen A."/>
            <person name="Palaniappan K."/>
            <person name="Land M."/>
            <person name="Hauser L."/>
            <person name="Chang Y.-J."/>
            <person name="Jeffries C.D."/>
            <person name="Chain P."/>
            <person name="Meincke L."/>
            <person name="Sims D."/>
            <person name="Brettin T."/>
            <person name="Detter J.C."/>
            <person name="Rohde M."/>
            <person name="Goeker M."/>
            <person name="Bristow J."/>
            <person name="Eisen J.A."/>
            <person name="Markowitz V."/>
            <person name="Kyrpides N.C."/>
            <person name="Klenk H.-P."/>
            <person name="Hugenholtz P."/>
        </authorList>
    </citation>
    <scope>NUCLEOTIDE SEQUENCE [LARGE SCALE GENOMIC DNA]</scope>
    <source>
        <strain evidence="4">DSM 14684 / CIP 108061 / JCM 11494 / NBRC 100937 / ID131577</strain>
    </source>
</reference>
<proteinExistence type="predicted"/>
<dbReference type="PANTHER" id="PTHR43680:SF2">
    <property type="entry name" value="NITRATE REDUCTASE MOLYBDENUM COFACTOR ASSEMBLY CHAPERONE NARJ"/>
    <property type="match status" value="1"/>
</dbReference>
<dbReference type="EMBL" id="CP001854">
    <property type="protein sequence ID" value="ADB49917.1"/>
    <property type="molecule type" value="Genomic_DNA"/>
</dbReference>
<dbReference type="InterPro" id="IPR036411">
    <property type="entry name" value="TorD-like_sf"/>
</dbReference>
<dbReference type="PANTHER" id="PTHR43680">
    <property type="entry name" value="NITRATE REDUCTASE MOLYBDENUM COFACTOR ASSEMBLY CHAPERONE"/>
    <property type="match status" value="1"/>
</dbReference>
<dbReference type="Proteomes" id="UP000008229">
    <property type="component" value="Chromosome"/>
</dbReference>
<keyword evidence="1" id="KW-0534">Nitrate assimilation</keyword>
<dbReference type="GO" id="GO:0051131">
    <property type="term" value="P:chaperone-mediated protein complex assembly"/>
    <property type="evidence" value="ECO:0007669"/>
    <property type="project" value="InterPro"/>
</dbReference>
<name>D3EZU1_CONWI</name>
<dbReference type="GO" id="GO:0051082">
    <property type="term" value="F:unfolded protein binding"/>
    <property type="evidence" value="ECO:0007669"/>
    <property type="project" value="InterPro"/>
</dbReference>
<dbReference type="RefSeq" id="WP_012932968.1">
    <property type="nucleotide sequence ID" value="NC_013739.1"/>
</dbReference>
<evidence type="ECO:0000256" key="1">
    <source>
        <dbReference type="ARBA" id="ARBA00023063"/>
    </source>
</evidence>
<dbReference type="NCBIfam" id="TIGR00684">
    <property type="entry name" value="narJ"/>
    <property type="match status" value="1"/>
</dbReference>